<feature type="region of interest" description="Disordered" evidence="2">
    <location>
        <begin position="51"/>
        <end position="70"/>
    </location>
</feature>
<organism evidence="3 4">
    <name type="scientific">Mytilus coruscus</name>
    <name type="common">Sea mussel</name>
    <dbReference type="NCBI Taxonomy" id="42192"/>
    <lineage>
        <taxon>Eukaryota</taxon>
        <taxon>Metazoa</taxon>
        <taxon>Spiralia</taxon>
        <taxon>Lophotrochozoa</taxon>
        <taxon>Mollusca</taxon>
        <taxon>Bivalvia</taxon>
        <taxon>Autobranchia</taxon>
        <taxon>Pteriomorphia</taxon>
        <taxon>Mytilida</taxon>
        <taxon>Mytiloidea</taxon>
        <taxon>Mytilidae</taxon>
        <taxon>Mytilinae</taxon>
        <taxon>Mytilus</taxon>
    </lineage>
</organism>
<evidence type="ECO:0000313" key="3">
    <source>
        <dbReference type="EMBL" id="CAC5383864.1"/>
    </source>
</evidence>
<dbReference type="Proteomes" id="UP000507470">
    <property type="component" value="Unassembled WGS sequence"/>
</dbReference>
<dbReference type="EMBL" id="CACVKT020003450">
    <property type="protein sequence ID" value="CAC5383864.1"/>
    <property type="molecule type" value="Genomic_DNA"/>
</dbReference>
<reference evidence="3 4" key="1">
    <citation type="submission" date="2020-06" db="EMBL/GenBank/DDBJ databases">
        <authorList>
            <person name="Li R."/>
            <person name="Bekaert M."/>
        </authorList>
    </citation>
    <scope>NUCLEOTIDE SEQUENCE [LARGE SCALE GENOMIC DNA]</scope>
    <source>
        <strain evidence="4">wild</strain>
    </source>
</reference>
<proteinExistence type="predicted"/>
<sequence length="385" mass="44518">MTSIIYSVGKDRFGFITSEKRERTPCRSNRRQKKITEMRGDLRRLKKRYRDAMEEERAETHRSDRKKRAKERVKFTAHPFRYMKRLFGARGSGKLENSKEEVEEHLRKTHNDERRKHDLKECEKLATPEKPKELLDESELKTKEVQDVLKKARAASATRPNAAMNLIVKSVEKPSRGPLISSGLRQPLIRAFMDDMTVTAKTVIEGNWTLEELEGMISWARMKFKPTREKIPTLEINQRNAWGKKIDATLADSGNTKRNTNASGTGRLVVENRQKWSARKVQSLDVSTWCLAKNTDVGSVYQEVSARKWKADEAVKEAETRLRHSVTVGVPAVERQGFGMTTKPRWDTADEKAKRDLVQLEVRHIKEESRNMMVVGMKQQGNWLN</sequence>
<dbReference type="AlphaFoldDB" id="A0A6J8BM20"/>
<gene>
    <name evidence="3" type="ORF">MCOR_19564</name>
</gene>
<evidence type="ECO:0000256" key="1">
    <source>
        <dbReference type="SAM" id="Coils"/>
    </source>
</evidence>
<accession>A0A6J8BM20</accession>
<evidence type="ECO:0000256" key="2">
    <source>
        <dbReference type="SAM" id="MobiDB-lite"/>
    </source>
</evidence>
<protein>
    <submittedName>
        <fullName evidence="3">Uncharacterized protein</fullName>
    </submittedName>
</protein>
<feature type="coiled-coil region" evidence="1">
    <location>
        <begin position="95"/>
        <end position="155"/>
    </location>
</feature>
<evidence type="ECO:0000313" key="4">
    <source>
        <dbReference type="Proteomes" id="UP000507470"/>
    </source>
</evidence>
<keyword evidence="4" id="KW-1185">Reference proteome</keyword>
<keyword evidence="1" id="KW-0175">Coiled coil</keyword>
<name>A0A6J8BM20_MYTCO</name>